<protein>
    <submittedName>
        <fullName evidence="1">Uncharacterized protein</fullName>
    </submittedName>
</protein>
<keyword evidence="2" id="KW-1185">Reference proteome</keyword>
<evidence type="ECO:0000313" key="2">
    <source>
        <dbReference type="Proteomes" id="UP001162480"/>
    </source>
</evidence>
<dbReference type="Proteomes" id="UP001162480">
    <property type="component" value="Chromosome 3"/>
</dbReference>
<sequence length="92" mass="10887">MDSNIERFARIERMADDMFRAYREVYEEKQAIQTRLTMFIKKPTPATSTVAPADDIEDPQPSTIDFYLFLKQSHQRPTSDMRQSYDEAMMKN</sequence>
<evidence type="ECO:0000313" key="1">
    <source>
        <dbReference type="EMBL" id="CAI9720353.1"/>
    </source>
</evidence>
<proteinExistence type="predicted"/>
<dbReference type="AlphaFoldDB" id="A0AA36F2J6"/>
<reference evidence="1" key="1">
    <citation type="submission" date="2023-08" db="EMBL/GenBank/DDBJ databases">
        <authorList>
            <person name="Alioto T."/>
            <person name="Alioto T."/>
            <person name="Gomez Garrido J."/>
        </authorList>
    </citation>
    <scope>NUCLEOTIDE SEQUENCE</scope>
</reference>
<dbReference type="EMBL" id="OX597816">
    <property type="protein sequence ID" value="CAI9720353.1"/>
    <property type="molecule type" value="Genomic_DNA"/>
</dbReference>
<accession>A0AA36F2J6</accession>
<organism evidence="1 2">
    <name type="scientific">Octopus vulgaris</name>
    <name type="common">Common octopus</name>
    <dbReference type="NCBI Taxonomy" id="6645"/>
    <lineage>
        <taxon>Eukaryota</taxon>
        <taxon>Metazoa</taxon>
        <taxon>Spiralia</taxon>
        <taxon>Lophotrochozoa</taxon>
        <taxon>Mollusca</taxon>
        <taxon>Cephalopoda</taxon>
        <taxon>Coleoidea</taxon>
        <taxon>Octopodiformes</taxon>
        <taxon>Octopoda</taxon>
        <taxon>Incirrata</taxon>
        <taxon>Octopodidae</taxon>
        <taxon>Octopus</taxon>
    </lineage>
</organism>
<gene>
    <name evidence="1" type="ORF">OCTVUL_1B007592</name>
</gene>
<name>A0AA36F2J6_OCTVU</name>